<protein>
    <submittedName>
        <fullName evidence="4">GNAT family N-acetyltransferase</fullName>
    </submittedName>
</protein>
<dbReference type="RefSeq" id="WP_379960121.1">
    <property type="nucleotide sequence ID" value="NZ_JAUYVI010000007.1"/>
</dbReference>
<dbReference type="Gene3D" id="3.40.630.30">
    <property type="match status" value="1"/>
</dbReference>
<dbReference type="SUPFAM" id="SSF55729">
    <property type="entry name" value="Acyl-CoA N-acyltransferases (Nat)"/>
    <property type="match status" value="1"/>
</dbReference>
<dbReference type="Pfam" id="PF00583">
    <property type="entry name" value="Acetyltransf_1"/>
    <property type="match status" value="1"/>
</dbReference>
<proteinExistence type="predicted"/>
<dbReference type="CDD" id="cd04301">
    <property type="entry name" value="NAT_SF"/>
    <property type="match status" value="1"/>
</dbReference>
<dbReference type="Proteomes" id="UP001230156">
    <property type="component" value="Unassembled WGS sequence"/>
</dbReference>
<evidence type="ECO:0000313" key="5">
    <source>
        <dbReference type="Proteomes" id="UP001230156"/>
    </source>
</evidence>
<evidence type="ECO:0000256" key="1">
    <source>
        <dbReference type="ARBA" id="ARBA00022679"/>
    </source>
</evidence>
<dbReference type="InterPro" id="IPR016181">
    <property type="entry name" value="Acyl_CoA_acyltransferase"/>
</dbReference>
<dbReference type="PROSITE" id="PS51186">
    <property type="entry name" value="GNAT"/>
    <property type="match status" value="1"/>
</dbReference>
<dbReference type="InterPro" id="IPR000182">
    <property type="entry name" value="GNAT_dom"/>
</dbReference>
<evidence type="ECO:0000256" key="2">
    <source>
        <dbReference type="ARBA" id="ARBA00023315"/>
    </source>
</evidence>
<dbReference type="PANTHER" id="PTHR43877:SF2">
    <property type="entry name" value="AMINOALKYLPHOSPHONATE N-ACETYLTRANSFERASE-RELATED"/>
    <property type="match status" value="1"/>
</dbReference>
<sequence length="153" mass="16842">MPDAIAPELRRAGPADAEAIAALTREAYAKWVPIIGRAPKPMTADYDLAVRAHLIDLLYADGVLAALIECIPADDHLLIENLAVGPAHQGRGFGRHMLAHGEALARALGFNEVRLYTNKLFAENIAFYQKHGYRLDGETPFKDGFVVHMSRRL</sequence>
<evidence type="ECO:0000259" key="3">
    <source>
        <dbReference type="PROSITE" id="PS51186"/>
    </source>
</evidence>
<feature type="domain" description="N-acetyltransferase" evidence="3">
    <location>
        <begin position="7"/>
        <end position="153"/>
    </location>
</feature>
<organism evidence="4 5">
    <name type="scientific">Dongia sedimenti</name>
    <dbReference type="NCBI Taxonomy" id="3064282"/>
    <lineage>
        <taxon>Bacteria</taxon>
        <taxon>Pseudomonadati</taxon>
        <taxon>Pseudomonadota</taxon>
        <taxon>Alphaproteobacteria</taxon>
        <taxon>Rhodospirillales</taxon>
        <taxon>Dongiaceae</taxon>
        <taxon>Dongia</taxon>
    </lineage>
</organism>
<keyword evidence="5" id="KW-1185">Reference proteome</keyword>
<accession>A0ABU0YU29</accession>
<dbReference type="InterPro" id="IPR050832">
    <property type="entry name" value="Bact_Acetyltransf"/>
</dbReference>
<evidence type="ECO:0000313" key="4">
    <source>
        <dbReference type="EMBL" id="MDQ7250620.1"/>
    </source>
</evidence>
<dbReference type="EMBL" id="JAUYVI010000007">
    <property type="protein sequence ID" value="MDQ7250620.1"/>
    <property type="molecule type" value="Genomic_DNA"/>
</dbReference>
<comment type="caution">
    <text evidence="4">The sequence shown here is derived from an EMBL/GenBank/DDBJ whole genome shotgun (WGS) entry which is preliminary data.</text>
</comment>
<gene>
    <name evidence="4" type="ORF">Q8A70_23225</name>
</gene>
<keyword evidence="2" id="KW-0012">Acyltransferase</keyword>
<dbReference type="PANTHER" id="PTHR43877">
    <property type="entry name" value="AMINOALKYLPHOSPHONATE N-ACETYLTRANSFERASE-RELATED-RELATED"/>
    <property type="match status" value="1"/>
</dbReference>
<keyword evidence="1" id="KW-0808">Transferase</keyword>
<name>A0ABU0YU29_9PROT</name>
<reference evidence="5" key="1">
    <citation type="submission" date="2023-08" db="EMBL/GenBank/DDBJ databases">
        <title>Rhodospirillaceae gen. nov., a novel taxon isolated from the Yangtze River Yuezi River estuary sludge.</title>
        <authorList>
            <person name="Ruan L."/>
        </authorList>
    </citation>
    <scope>NUCLEOTIDE SEQUENCE [LARGE SCALE GENOMIC DNA]</scope>
    <source>
        <strain evidence="5">R-7</strain>
    </source>
</reference>